<keyword evidence="4" id="KW-0378">Hydrolase</keyword>
<dbReference type="Pfam" id="PF14343">
    <property type="entry name" value="PrcB_C"/>
    <property type="match status" value="1"/>
</dbReference>
<keyword evidence="4" id="KW-0645">Protease</keyword>
<accession>A0ABT7JKA2</accession>
<keyword evidence="5" id="KW-1185">Reference proteome</keyword>
<keyword evidence="2" id="KW-0732">Signal</keyword>
<protein>
    <submittedName>
        <fullName evidence="4">Protease complex subunit PrcB family protein</fullName>
    </submittedName>
</protein>
<evidence type="ECO:0000256" key="1">
    <source>
        <dbReference type="SAM" id="MobiDB-lite"/>
    </source>
</evidence>
<evidence type="ECO:0000313" key="5">
    <source>
        <dbReference type="Proteomes" id="UP001302059"/>
    </source>
</evidence>
<organism evidence="4 5">
    <name type="scientific">Deinococcus rhizophilus</name>
    <dbReference type="NCBI Taxonomy" id="3049544"/>
    <lineage>
        <taxon>Bacteria</taxon>
        <taxon>Thermotogati</taxon>
        <taxon>Deinococcota</taxon>
        <taxon>Deinococci</taxon>
        <taxon>Deinococcales</taxon>
        <taxon>Deinococcaceae</taxon>
        <taxon>Deinococcus</taxon>
    </lineage>
</organism>
<feature type="compositionally biased region" description="Pro residues" evidence="1">
    <location>
        <begin position="131"/>
        <end position="147"/>
    </location>
</feature>
<reference evidence="4 5" key="1">
    <citation type="submission" date="2023-05" db="EMBL/GenBank/DDBJ databases">
        <authorList>
            <person name="Gao F."/>
        </authorList>
    </citation>
    <scope>NUCLEOTIDE SEQUENCE [LARGE SCALE GENOMIC DNA]</scope>
    <source>
        <strain evidence="4 5">MIMF12</strain>
    </source>
</reference>
<dbReference type="GO" id="GO:0008233">
    <property type="term" value="F:peptidase activity"/>
    <property type="evidence" value="ECO:0007669"/>
    <property type="project" value="UniProtKB-KW"/>
</dbReference>
<dbReference type="RefSeq" id="WP_285524148.1">
    <property type="nucleotide sequence ID" value="NZ_JASNGB010000122.1"/>
</dbReference>
<sequence length="290" mass="29328">MTRTFFLTLALGAGTLAAAQGVTTIPATPLGAPSQTMPVQTMPERAPAYPSGYTTEQLQAAQRALDGLPGLSALELDQSQGRLRVTVGTAVQRVAVLQRLTQAGLPTGLVTFAPNAATTGGATGTVTETPITPPATTPPVSTPDPRITPVPGGRVTVTELASGTNAATSTPAVQVATTQAALNALYRVAYGNQTGTPAVPTLRSGETVVAVFLGQRPTGGYGIRVTGASVQNGTLTLTVEIRAPGPGAITTQALTSPWTLVRAPGTFTRVQLVDAAGRPVQLGTGGGETR</sequence>
<gene>
    <name evidence="4" type="ORF">QOL99_12075</name>
</gene>
<evidence type="ECO:0000259" key="3">
    <source>
        <dbReference type="Pfam" id="PF14343"/>
    </source>
</evidence>
<evidence type="ECO:0000256" key="2">
    <source>
        <dbReference type="SAM" id="SignalP"/>
    </source>
</evidence>
<proteinExistence type="predicted"/>
<comment type="caution">
    <text evidence="4">The sequence shown here is derived from an EMBL/GenBank/DDBJ whole genome shotgun (WGS) entry which is preliminary data.</text>
</comment>
<evidence type="ECO:0000313" key="4">
    <source>
        <dbReference type="EMBL" id="MDL2344883.1"/>
    </source>
</evidence>
<feature type="signal peptide" evidence="2">
    <location>
        <begin position="1"/>
        <end position="19"/>
    </location>
</feature>
<name>A0ABT7JKA2_9DEIO</name>
<dbReference type="InterPro" id="IPR025748">
    <property type="entry name" value="PrcB_C_dom"/>
</dbReference>
<dbReference type="EMBL" id="JASNGB010000122">
    <property type="protein sequence ID" value="MDL2344883.1"/>
    <property type="molecule type" value="Genomic_DNA"/>
</dbReference>
<feature type="domain" description="PrcB C-terminal" evidence="3">
    <location>
        <begin position="207"/>
        <end position="262"/>
    </location>
</feature>
<feature type="chain" id="PRO_5046587571" evidence="2">
    <location>
        <begin position="20"/>
        <end position="290"/>
    </location>
</feature>
<dbReference type="GO" id="GO:0006508">
    <property type="term" value="P:proteolysis"/>
    <property type="evidence" value="ECO:0007669"/>
    <property type="project" value="UniProtKB-KW"/>
</dbReference>
<feature type="region of interest" description="Disordered" evidence="1">
    <location>
        <begin position="122"/>
        <end position="147"/>
    </location>
</feature>
<dbReference type="Proteomes" id="UP001302059">
    <property type="component" value="Unassembled WGS sequence"/>
</dbReference>